<organism evidence="11 12">
    <name type="scientific">Acaulospora morrowiae</name>
    <dbReference type="NCBI Taxonomy" id="94023"/>
    <lineage>
        <taxon>Eukaryota</taxon>
        <taxon>Fungi</taxon>
        <taxon>Fungi incertae sedis</taxon>
        <taxon>Mucoromycota</taxon>
        <taxon>Glomeromycotina</taxon>
        <taxon>Glomeromycetes</taxon>
        <taxon>Diversisporales</taxon>
        <taxon>Acaulosporaceae</taxon>
        <taxon>Acaulospora</taxon>
    </lineage>
</organism>
<feature type="domain" description="AWS" evidence="10">
    <location>
        <begin position="36"/>
        <end position="91"/>
    </location>
</feature>
<dbReference type="SMART" id="SM00570">
    <property type="entry name" value="AWS"/>
    <property type="match status" value="1"/>
</dbReference>
<evidence type="ECO:0000313" key="11">
    <source>
        <dbReference type="EMBL" id="CAG8691772.1"/>
    </source>
</evidence>
<sequence>MENSTRIHKKNSKRNSSSGPGTWSPPAPNSNGQEASDNSKCNCRYIQGKEEPSKACDVDSLCVNRVQYIECTPKICSSGSSCQNRSFQCQKNASFDIFRSSKKYFGLRALASIKKWVLFHESTASKGGEFVAEFKDIPLEKDKLDFDLDGYITEGLWRTYFPPSEVNDTSKKGRLVRFIGHSRDANCHLEIWFVNNQTRRGIFANREISSGEELTMDYSVRPIGYGVVVPSSQVQSASPPIHVTAGSQLKR</sequence>
<evidence type="ECO:0000313" key="12">
    <source>
        <dbReference type="Proteomes" id="UP000789342"/>
    </source>
</evidence>
<feature type="non-terminal residue" evidence="11">
    <location>
        <position position="1"/>
    </location>
</feature>
<dbReference type="PANTHER" id="PTHR22884">
    <property type="entry name" value="SET DOMAIN PROTEINS"/>
    <property type="match status" value="1"/>
</dbReference>
<dbReference type="PROSITE" id="PS50280">
    <property type="entry name" value="SET"/>
    <property type="match status" value="1"/>
</dbReference>
<evidence type="ECO:0000259" key="10">
    <source>
        <dbReference type="PROSITE" id="PS51215"/>
    </source>
</evidence>
<evidence type="ECO:0000256" key="8">
    <source>
        <dbReference type="SAM" id="MobiDB-lite"/>
    </source>
</evidence>
<evidence type="ECO:0000256" key="5">
    <source>
        <dbReference type="ARBA" id="ARBA00022679"/>
    </source>
</evidence>
<keyword evidence="7" id="KW-0539">Nucleus</keyword>
<dbReference type="Pfam" id="PF17907">
    <property type="entry name" value="AWS"/>
    <property type="match status" value="1"/>
</dbReference>
<dbReference type="SMART" id="SM00317">
    <property type="entry name" value="SET"/>
    <property type="match status" value="1"/>
</dbReference>
<name>A0A9N9HM87_9GLOM</name>
<gene>
    <name evidence="11" type="ORF">AMORRO_LOCUS11664</name>
</gene>
<evidence type="ECO:0000259" key="9">
    <source>
        <dbReference type="PROSITE" id="PS50280"/>
    </source>
</evidence>
<dbReference type="InterPro" id="IPR001214">
    <property type="entry name" value="SET_dom"/>
</dbReference>
<reference evidence="11" key="1">
    <citation type="submission" date="2021-06" db="EMBL/GenBank/DDBJ databases">
        <authorList>
            <person name="Kallberg Y."/>
            <person name="Tangrot J."/>
            <person name="Rosling A."/>
        </authorList>
    </citation>
    <scope>NUCLEOTIDE SEQUENCE</scope>
    <source>
        <strain evidence="11">CL551</strain>
    </source>
</reference>
<evidence type="ECO:0000256" key="6">
    <source>
        <dbReference type="ARBA" id="ARBA00022691"/>
    </source>
</evidence>
<evidence type="ECO:0000256" key="7">
    <source>
        <dbReference type="ARBA" id="ARBA00023242"/>
    </source>
</evidence>
<feature type="region of interest" description="Disordered" evidence="8">
    <location>
        <begin position="1"/>
        <end position="38"/>
    </location>
</feature>
<evidence type="ECO:0000256" key="3">
    <source>
        <dbReference type="ARBA" id="ARBA00022454"/>
    </source>
</evidence>
<accession>A0A9N9HM87</accession>
<keyword evidence="3" id="KW-0158">Chromosome</keyword>
<keyword evidence="4" id="KW-0489">Methyltransferase</keyword>
<dbReference type="Proteomes" id="UP000789342">
    <property type="component" value="Unassembled WGS sequence"/>
</dbReference>
<feature type="domain" description="SET" evidence="9">
    <location>
        <begin position="93"/>
        <end position="219"/>
    </location>
</feature>
<evidence type="ECO:0000256" key="2">
    <source>
        <dbReference type="ARBA" id="ARBA00004286"/>
    </source>
</evidence>
<keyword evidence="6" id="KW-0949">S-adenosyl-L-methionine</keyword>
<dbReference type="InterPro" id="IPR006560">
    <property type="entry name" value="AWS_dom"/>
</dbReference>
<dbReference type="EMBL" id="CAJVPV010015426">
    <property type="protein sequence ID" value="CAG8691772.1"/>
    <property type="molecule type" value="Genomic_DNA"/>
</dbReference>
<protein>
    <submittedName>
        <fullName evidence="11">14876_t:CDS:1</fullName>
    </submittedName>
</protein>
<comment type="subcellular location">
    <subcellularLocation>
        <location evidence="2">Chromosome</location>
    </subcellularLocation>
    <subcellularLocation>
        <location evidence="1">Nucleus</location>
    </subcellularLocation>
</comment>
<comment type="caution">
    <text evidence="11">The sequence shown here is derived from an EMBL/GenBank/DDBJ whole genome shotgun (WGS) entry which is preliminary data.</text>
</comment>
<dbReference type="GO" id="GO:0005634">
    <property type="term" value="C:nucleus"/>
    <property type="evidence" value="ECO:0007669"/>
    <property type="project" value="UniProtKB-SubCell"/>
</dbReference>
<dbReference type="AlphaFoldDB" id="A0A9N9HM87"/>
<dbReference type="Pfam" id="PF00856">
    <property type="entry name" value="SET"/>
    <property type="match status" value="1"/>
</dbReference>
<dbReference type="Gene3D" id="2.170.270.10">
    <property type="entry name" value="SET domain"/>
    <property type="match status" value="1"/>
</dbReference>
<dbReference type="InterPro" id="IPR050777">
    <property type="entry name" value="SET2_Histone-Lys_MeTrsfase"/>
</dbReference>
<dbReference type="GO" id="GO:0005694">
    <property type="term" value="C:chromosome"/>
    <property type="evidence" value="ECO:0007669"/>
    <property type="project" value="UniProtKB-SubCell"/>
</dbReference>
<feature type="compositionally biased region" description="Basic residues" evidence="8">
    <location>
        <begin position="1"/>
        <end position="13"/>
    </location>
</feature>
<dbReference type="GO" id="GO:0032259">
    <property type="term" value="P:methylation"/>
    <property type="evidence" value="ECO:0007669"/>
    <property type="project" value="UniProtKB-KW"/>
</dbReference>
<proteinExistence type="predicted"/>
<keyword evidence="5" id="KW-0808">Transferase</keyword>
<dbReference type="SUPFAM" id="SSF82199">
    <property type="entry name" value="SET domain"/>
    <property type="match status" value="1"/>
</dbReference>
<dbReference type="OrthoDB" id="2393013at2759"/>
<feature type="compositionally biased region" description="Polar residues" evidence="8">
    <location>
        <begin position="29"/>
        <end position="38"/>
    </location>
</feature>
<dbReference type="GO" id="GO:0042054">
    <property type="term" value="F:histone methyltransferase activity"/>
    <property type="evidence" value="ECO:0007669"/>
    <property type="project" value="InterPro"/>
</dbReference>
<keyword evidence="12" id="KW-1185">Reference proteome</keyword>
<dbReference type="PROSITE" id="PS51215">
    <property type="entry name" value="AWS"/>
    <property type="match status" value="1"/>
</dbReference>
<evidence type="ECO:0000256" key="4">
    <source>
        <dbReference type="ARBA" id="ARBA00022603"/>
    </source>
</evidence>
<dbReference type="InterPro" id="IPR046341">
    <property type="entry name" value="SET_dom_sf"/>
</dbReference>
<evidence type="ECO:0000256" key="1">
    <source>
        <dbReference type="ARBA" id="ARBA00004123"/>
    </source>
</evidence>